<feature type="compositionally biased region" description="Polar residues" evidence="1">
    <location>
        <begin position="31"/>
        <end position="47"/>
    </location>
</feature>
<keyword evidence="3" id="KW-1185">Reference proteome</keyword>
<name>A0A2R6NLC6_9APHY</name>
<gene>
    <name evidence="2" type="ORF">PHLCEN_2v11009</name>
</gene>
<accession>A0A2R6NLC6</accession>
<dbReference type="EMBL" id="MLYV02001104">
    <property type="protein sequence ID" value="PSR73153.1"/>
    <property type="molecule type" value="Genomic_DNA"/>
</dbReference>
<feature type="compositionally biased region" description="Pro residues" evidence="1">
    <location>
        <begin position="225"/>
        <end position="261"/>
    </location>
</feature>
<evidence type="ECO:0000313" key="2">
    <source>
        <dbReference type="EMBL" id="PSR73153.1"/>
    </source>
</evidence>
<feature type="compositionally biased region" description="Polar residues" evidence="1">
    <location>
        <begin position="121"/>
        <end position="137"/>
    </location>
</feature>
<reference evidence="2 3" key="1">
    <citation type="submission" date="2018-02" db="EMBL/GenBank/DDBJ databases">
        <title>Genome sequence of the basidiomycete white-rot fungus Phlebia centrifuga.</title>
        <authorList>
            <person name="Granchi Z."/>
            <person name="Peng M."/>
            <person name="de Vries R.P."/>
            <person name="Hilden K."/>
            <person name="Makela M.R."/>
            <person name="Grigoriev I."/>
            <person name="Riley R."/>
        </authorList>
    </citation>
    <scope>NUCLEOTIDE SEQUENCE [LARGE SCALE GENOMIC DNA]</scope>
    <source>
        <strain evidence="2 3">FBCC195</strain>
    </source>
</reference>
<feature type="compositionally biased region" description="Polar residues" evidence="1">
    <location>
        <begin position="167"/>
        <end position="196"/>
    </location>
</feature>
<feature type="compositionally biased region" description="Acidic residues" evidence="1">
    <location>
        <begin position="145"/>
        <end position="154"/>
    </location>
</feature>
<feature type="compositionally biased region" description="Basic and acidic residues" evidence="1">
    <location>
        <begin position="70"/>
        <end position="92"/>
    </location>
</feature>
<feature type="region of interest" description="Disordered" evidence="1">
    <location>
        <begin position="1"/>
        <end position="275"/>
    </location>
</feature>
<evidence type="ECO:0000256" key="1">
    <source>
        <dbReference type="SAM" id="MobiDB-lite"/>
    </source>
</evidence>
<feature type="compositionally biased region" description="Acidic residues" evidence="1">
    <location>
        <begin position="50"/>
        <end position="63"/>
    </location>
</feature>
<organism evidence="2 3">
    <name type="scientific">Hermanssonia centrifuga</name>
    <dbReference type="NCBI Taxonomy" id="98765"/>
    <lineage>
        <taxon>Eukaryota</taxon>
        <taxon>Fungi</taxon>
        <taxon>Dikarya</taxon>
        <taxon>Basidiomycota</taxon>
        <taxon>Agaricomycotina</taxon>
        <taxon>Agaricomycetes</taxon>
        <taxon>Polyporales</taxon>
        <taxon>Meruliaceae</taxon>
        <taxon>Hermanssonia</taxon>
    </lineage>
</organism>
<feature type="non-terminal residue" evidence="2">
    <location>
        <position position="291"/>
    </location>
</feature>
<dbReference type="Proteomes" id="UP000186601">
    <property type="component" value="Unassembled WGS sequence"/>
</dbReference>
<comment type="caution">
    <text evidence="2">The sequence shown here is derived from an EMBL/GenBank/DDBJ whole genome shotgun (WGS) entry which is preliminary data.</text>
</comment>
<dbReference type="OrthoDB" id="3358973at2759"/>
<protein>
    <submittedName>
        <fullName evidence="2">Uncharacterized protein</fullName>
    </submittedName>
</protein>
<proteinExistence type="predicted"/>
<evidence type="ECO:0000313" key="3">
    <source>
        <dbReference type="Proteomes" id="UP000186601"/>
    </source>
</evidence>
<dbReference type="AlphaFoldDB" id="A0A2R6NLC6"/>
<sequence>MNSPTRLPSLPPSPTEEEDISRAGVFYDPGASTTRASGSKGKQNQRVQDPFEDGADSSSEEAGAEGYPPTKDEEVESRRVAENLKRWEMAERQRRKAARDSSSSVATPSLVGGASRRASLLWSTRRSKQASQASGTHQVLRDTDDAVPLDDMDDIVTASPTPDPENPFTTPMASTVSLNIPNQSAIMVESSESSTLPVEDSEQQLLAAPPSNRPSSNRKLSQPHSPQPPPEPLDLPEPRTPPPRTFTPHASRPPEPIPPPSVSAQEQEDEHPETRWWTDWLCGCRERGDNQ</sequence>